<proteinExistence type="inferred from homology"/>
<comment type="catalytic activity">
    <reaction evidence="9">
        <text>L-ornithine + NADPH + O2 = N(5)-hydroxy-L-ornithine + NADP(+) + H2O</text>
        <dbReference type="Rhea" id="RHEA:41508"/>
        <dbReference type="ChEBI" id="CHEBI:15377"/>
        <dbReference type="ChEBI" id="CHEBI:15379"/>
        <dbReference type="ChEBI" id="CHEBI:46911"/>
        <dbReference type="ChEBI" id="CHEBI:57783"/>
        <dbReference type="ChEBI" id="CHEBI:58349"/>
        <dbReference type="ChEBI" id="CHEBI:78275"/>
        <dbReference type="EC" id="1.14.13.196"/>
    </reaction>
</comment>
<gene>
    <name evidence="12" type="ORF">PSTT_04039</name>
</gene>
<keyword evidence="5" id="KW-0285">Flavoprotein</keyword>
<sequence length="216" mass="23821">MYSQKVEQGMDKTEVNSSRDGSVDTVLENILTRTTTRARYDAVILGTGYCRQSWKGILFGKSAECPGPDINLRTLWPNLSLDTLHGFHPSSDPSNDDGLTNSDIVSNGLSDENDQASCLSEPSIETPIDLKIARNYRLLLPETFIEPNPSSVTSPETENLRIRKFRPTVWLQGCNEGTHGISDSLLSVLSVRSGEIFDGIKEEGWFGNVSKATTRP</sequence>
<dbReference type="Gene3D" id="3.50.50.60">
    <property type="entry name" value="FAD/NAD(P)-binding domain"/>
    <property type="match status" value="1"/>
</dbReference>
<dbReference type="InterPro" id="IPR025700">
    <property type="entry name" value="Lys/Orn_oxygenase"/>
</dbReference>
<comment type="catalytic activity">
    <reaction evidence="10">
        <text>L-ornithine + NADH + O2 = N(5)-hydroxy-L-ornithine + NAD(+) + H2O</text>
        <dbReference type="Rhea" id="RHEA:41512"/>
        <dbReference type="ChEBI" id="CHEBI:15377"/>
        <dbReference type="ChEBI" id="CHEBI:15379"/>
        <dbReference type="ChEBI" id="CHEBI:46911"/>
        <dbReference type="ChEBI" id="CHEBI:57540"/>
        <dbReference type="ChEBI" id="CHEBI:57945"/>
        <dbReference type="ChEBI" id="CHEBI:78275"/>
        <dbReference type="EC" id="1.14.13.196"/>
    </reaction>
</comment>
<dbReference type="VEuPathDB" id="FungiDB:PSTT_04039"/>
<evidence type="ECO:0000256" key="11">
    <source>
        <dbReference type="SAM" id="MobiDB-lite"/>
    </source>
</evidence>
<keyword evidence="7" id="KW-0521">NADP</keyword>
<keyword evidence="13" id="KW-1185">Reference proteome</keyword>
<keyword evidence="6" id="KW-0274">FAD</keyword>
<name>A0A2S4VU20_9BASI</name>
<reference evidence="12" key="1">
    <citation type="submission" date="2017-12" db="EMBL/GenBank/DDBJ databases">
        <title>Gene loss provides genomic basis for host adaptation in cereal stripe rust fungi.</title>
        <authorList>
            <person name="Xia C."/>
        </authorList>
    </citation>
    <scope>NUCLEOTIDE SEQUENCE [LARGE SCALE GENOMIC DNA]</scope>
    <source>
        <strain evidence="12">93-210</strain>
    </source>
</reference>
<comment type="caution">
    <text evidence="12">The sequence shown here is derived from an EMBL/GenBank/DDBJ whole genome shotgun (WGS) entry which is preliminary data.</text>
</comment>
<comment type="similarity">
    <text evidence="3">Belongs to the lysine N(6)-hydroxylase/L-ornithine N(5)-oxygenase family.</text>
</comment>
<dbReference type="EC" id="1.14.13.196" evidence="4"/>
<dbReference type="GO" id="GO:0016491">
    <property type="term" value="F:oxidoreductase activity"/>
    <property type="evidence" value="ECO:0007669"/>
    <property type="project" value="UniProtKB-KW"/>
</dbReference>
<evidence type="ECO:0000256" key="1">
    <source>
        <dbReference type="ARBA" id="ARBA00001974"/>
    </source>
</evidence>
<evidence type="ECO:0000256" key="2">
    <source>
        <dbReference type="ARBA" id="ARBA00004924"/>
    </source>
</evidence>
<feature type="compositionally biased region" description="Polar residues" evidence="11">
    <location>
        <begin position="91"/>
        <end position="117"/>
    </location>
</feature>
<evidence type="ECO:0000256" key="6">
    <source>
        <dbReference type="ARBA" id="ARBA00022827"/>
    </source>
</evidence>
<evidence type="ECO:0000256" key="8">
    <source>
        <dbReference type="ARBA" id="ARBA00023002"/>
    </source>
</evidence>
<accession>A0A2S4VU20</accession>
<dbReference type="PANTHER" id="PTHR42802">
    <property type="entry name" value="MONOOXYGENASE"/>
    <property type="match status" value="1"/>
</dbReference>
<feature type="region of interest" description="Disordered" evidence="11">
    <location>
        <begin position="1"/>
        <end position="20"/>
    </location>
</feature>
<evidence type="ECO:0000256" key="4">
    <source>
        <dbReference type="ARBA" id="ARBA00012881"/>
    </source>
</evidence>
<dbReference type="GO" id="GO:0006879">
    <property type="term" value="P:intracellular iron ion homeostasis"/>
    <property type="evidence" value="ECO:0007669"/>
    <property type="project" value="TreeGrafter"/>
</dbReference>
<evidence type="ECO:0000256" key="9">
    <source>
        <dbReference type="ARBA" id="ARBA00047598"/>
    </source>
</evidence>
<evidence type="ECO:0000256" key="3">
    <source>
        <dbReference type="ARBA" id="ARBA00007588"/>
    </source>
</evidence>
<protein>
    <recommendedName>
        <fullName evidence="4">L-ornithine N(5)-monooxygenase [NAD(P)H]</fullName>
        <ecNumber evidence="4">1.14.13.196</ecNumber>
    </recommendedName>
</protein>
<dbReference type="AlphaFoldDB" id="A0A2S4VU20"/>
<comment type="pathway">
    <text evidence="2">Siderophore biosynthesis.</text>
</comment>
<feature type="region of interest" description="Disordered" evidence="11">
    <location>
        <begin position="87"/>
        <end position="117"/>
    </location>
</feature>
<comment type="cofactor">
    <cofactor evidence="1">
        <name>FAD</name>
        <dbReference type="ChEBI" id="CHEBI:57692"/>
    </cofactor>
</comment>
<organism evidence="12 13">
    <name type="scientific">Puccinia striiformis</name>
    <dbReference type="NCBI Taxonomy" id="27350"/>
    <lineage>
        <taxon>Eukaryota</taxon>
        <taxon>Fungi</taxon>
        <taxon>Dikarya</taxon>
        <taxon>Basidiomycota</taxon>
        <taxon>Pucciniomycotina</taxon>
        <taxon>Pucciniomycetes</taxon>
        <taxon>Pucciniales</taxon>
        <taxon>Pucciniaceae</taxon>
        <taxon>Puccinia</taxon>
    </lineage>
</organism>
<dbReference type="InterPro" id="IPR036188">
    <property type="entry name" value="FAD/NAD-bd_sf"/>
</dbReference>
<dbReference type="VEuPathDB" id="FungiDB:PSHT_01893"/>
<evidence type="ECO:0000313" key="12">
    <source>
        <dbReference type="EMBL" id="POW13032.1"/>
    </source>
</evidence>
<evidence type="ECO:0000256" key="5">
    <source>
        <dbReference type="ARBA" id="ARBA00022630"/>
    </source>
</evidence>
<evidence type="ECO:0000313" key="13">
    <source>
        <dbReference type="Proteomes" id="UP000239156"/>
    </source>
</evidence>
<dbReference type="PANTHER" id="PTHR42802:SF1">
    <property type="entry name" value="L-ORNITHINE N(5)-MONOOXYGENASE"/>
    <property type="match status" value="1"/>
</dbReference>
<evidence type="ECO:0000256" key="7">
    <source>
        <dbReference type="ARBA" id="ARBA00022857"/>
    </source>
</evidence>
<keyword evidence="8" id="KW-0560">Oxidoreductase</keyword>
<evidence type="ECO:0000256" key="10">
    <source>
        <dbReference type="ARBA" id="ARBA00049248"/>
    </source>
</evidence>
<dbReference type="EMBL" id="PKSL01000027">
    <property type="protein sequence ID" value="POW13032.1"/>
    <property type="molecule type" value="Genomic_DNA"/>
</dbReference>
<dbReference type="Proteomes" id="UP000239156">
    <property type="component" value="Unassembled WGS sequence"/>
</dbReference>